<dbReference type="GO" id="GO:0016787">
    <property type="term" value="F:hydrolase activity"/>
    <property type="evidence" value="ECO:0007669"/>
    <property type="project" value="UniProtKB-KW"/>
</dbReference>
<dbReference type="PANTHER" id="PTHR45650">
    <property type="entry name" value="GDSL-LIKE LIPASE/ACYLHYDROLASE-RELATED"/>
    <property type="match status" value="1"/>
</dbReference>
<dbReference type="PANTHER" id="PTHR45650:SF8">
    <property type="entry name" value="GDSL ESTERASE_LIPASE"/>
    <property type="match status" value="1"/>
</dbReference>
<keyword evidence="4" id="KW-0732">Signal</keyword>
<dbReference type="InterPro" id="IPR036514">
    <property type="entry name" value="SGNH_hydro_sf"/>
</dbReference>
<accession>A0AAW2CVE9</accession>
<sequence>MFTYSQAQKAPAMFIFGDSLVDVGNNSHLKFSLNKVDFPHYGIDFPNKASTGRFSNGKNDANFLGSVIIFDKASKLLSDVNGELQQHLNSTNLQQFLPKSLFPTVIGSNDIYAYFHSSRLREKSSPKEYVWIQRLSH</sequence>
<evidence type="ECO:0000256" key="2">
    <source>
        <dbReference type="ARBA" id="ARBA00008668"/>
    </source>
</evidence>
<dbReference type="AlphaFoldDB" id="A0AAW2CVE9"/>
<dbReference type="Proteomes" id="UP001459277">
    <property type="component" value="Unassembled WGS sequence"/>
</dbReference>
<protein>
    <submittedName>
        <fullName evidence="8">Uncharacterized protein</fullName>
    </submittedName>
</protein>
<evidence type="ECO:0000256" key="6">
    <source>
        <dbReference type="ARBA" id="ARBA00022963"/>
    </source>
</evidence>
<dbReference type="EMBL" id="JAZDWU010000005">
    <property type="protein sequence ID" value="KAL0000790.1"/>
    <property type="molecule type" value="Genomic_DNA"/>
</dbReference>
<reference evidence="8 9" key="1">
    <citation type="submission" date="2024-01" db="EMBL/GenBank/DDBJ databases">
        <title>A telomere-to-telomere, gap-free genome of sweet tea (Lithocarpus litseifolius).</title>
        <authorList>
            <person name="Zhou J."/>
        </authorList>
    </citation>
    <scope>NUCLEOTIDE SEQUENCE [LARGE SCALE GENOMIC DNA]</scope>
    <source>
        <strain evidence="8">Zhou-2022a</strain>
        <tissue evidence="8">Leaf</tissue>
    </source>
</reference>
<evidence type="ECO:0000256" key="7">
    <source>
        <dbReference type="ARBA" id="ARBA00023098"/>
    </source>
</evidence>
<dbReference type="GO" id="GO:0005576">
    <property type="term" value="C:extracellular region"/>
    <property type="evidence" value="ECO:0007669"/>
    <property type="project" value="UniProtKB-SubCell"/>
</dbReference>
<evidence type="ECO:0000256" key="3">
    <source>
        <dbReference type="ARBA" id="ARBA00022525"/>
    </source>
</evidence>
<name>A0AAW2CVE9_9ROSI</name>
<keyword evidence="5" id="KW-0378">Hydrolase</keyword>
<keyword evidence="7" id="KW-0443">Lipid metabolism</keyword>
<keyword evidence="3" id="KW-0964">Secreted</keyword>
<evidence type="ECO:0000313" key="8">
    <source>
        <dbReference type="EMBL" id="KAL0000790.1"/>
    </source>
</evidence>
<comment type="caution">
    <text evidence="8">The sequence shown here is derived from an EMBL/GenBank/DDBJ whole genome shotgun (WGS) entry which is preliminary data.</text>
</comment>
<comment type="subcellular location">
    <subcellularLocation>
        <location evidence="1">Secreted</location>
    </subcellularLocation>
</comment>
<evidence type="ECO:0000256" key="4">
    <source>
        <dbReference type="ARBA" id="ARBA00022729"/>
    </source>
</evidence>
<proteinExistence type="inferred from homology"/>
<dbReference type="InterPro" id="IPR051238">
    <property type="entry name" value="GDSL_esterase/lipase"/>
</dbReference>
<comment type="similarity">
    <text evidence="2">Belongs to the 'GDSL' lipolytic enzyme family.</text>
</comment>
<dbReference type="GO" id="GO:0016042">
    <property type="term" value="P:lipid catabolic process"/>
    <property type="evidence" value="ECO:0007669"/>
    <property type="project" value="UniProtKB-KW"/>
</dbReference>
<evidence type="ECO:0000256" key="1">
    <source>
        <dbReference type="ARBA" id="ARBA00004613"/>
    </source>
</evidence>
<dbReference type="Gene3D" id="3.40.50.1110">
    <property type="entry name" value="SGNH hydrolase"/>
    <property type="match status" value="1"/>
</dbReference>
<organism evidence="8 9">
    <name type="scientific">Lithocarpus litseifolius</name>
    <dbReference type="NCBI Taxonomy" id="425828"/>
    <lineage>
        <taxon>Eukaryota</taxon>
        <taxon>Viridiplantae</taxon>
        <taxon>Streptophyta</taxon>
        <taxon>Embryophyta</taxon>
        <taxon>Tracheophyta</taxon>
        <taxon>Spermatophyta</taxon>
        <taxon>Magnoliopsida</taxon>
        <taxon>eudicotyledons</taxon>
        <taxon>Gunneridae</taxon>
        <taxon>Pentapetalae</taxon>
        <taxon>rosids</taxon>
        <taxon>fabids</taxon>
        <taxon>Fagales</taxon>
        <taxon>Fagaceae</taxon>
        <taxon>Lithocarpus</taxon>
    </lineage>
</organism>
<evidence type="ECO:0000256" key="5">
    <source>
        <dbReference type="ARBA" id="ARBA00022801"/>
    </source>
</evidence>
<keyword evidence="9" id="KW-1185">Reference proteome</keyword>
<gene>
    <name evidence="8" type="ORF">SO802_014571</name>
</gene>
<keyword evidence="6" id="KW-0442">Lipid degradation</keyword>
<evidence type="ECO:0000313" key="9">
    <source>
        <dbReference type="Proteomes" id="UP001459277"/>
    </source>
</evidence>